<reference evidence="1" key="1">
    <citation type="submission" date="2016-11" db="EMBL/GenBank/DDBJ databases">
        <title>The genome sequence of Colletotrichum cuscutae.</title>
        <authorList>
            <person name="Baroncelli R."/>
        </authorList>
    </citation>
    <scope>NUCLEOTIDE SEQUENCE</scope>
    <source>
        <strain evidence="1">IMI 304802</strain>
    </source>
</reference>
<feature type="non-terminal residue" evidence="1">
    <location>
        <position position="1"/>
    </location>
</feature>
<evidence type="ECO:0000313" key="2">
    <source>
        <dbReference type="Proteomes" id="UP001239213"/>
    </source>
</evidence>
<gene>
    <name evidence="1" type="ORF">CCUS01_10601</name>
</gene>
<evidence type="ECO:0000313" key="1">
    <source>
        <dbReference type="EMBL" id="KAK1454307.1"/>
    </source>
</evidence>
<organism evidence="1 2">
    <name type="scientific">Colletotrichum cuscutae</name>
    <dbReference type="NCBI Taxonomy" id="1209917"/>
    <lineage>
        <taxon>Eukaryota</taxon>
        <taxon>Fungi</taxon>
        <taxon>Dikarya</taxon>
        <taxon>Ascomycota</taxon>
        <taxon>Pezizomycotina</taxon>
        <taxon>Sordariomycetes</taxon>
        <taxon>Hypocreomycetidae</taxon>
        <taxon>Glomerellales</taxon>
        <taxon>Glomerellaceae</taxon>
        <taxon>Colletotrichum</taxon>
        <taxon>Colletotrichum acutatum species complex</taxon>
    </lineage>
</organism>
<accession>A0AAI9U9M6</accession>
<protein>
    <submittedName>
        <fullName evidence="1">Uncharacterized protein</fullName>
    </submittedName>
</protein>
<comment type="caution">
    <text evidence="1">The sequence shown here is derived from an EMBL/GenBank/DDBJ whole genome shotgun (WGS) entry which is preliminary data.</text>
</comment>
<sequence length="138" mass="15245">YLHTCTFTCASSARNAPVPIPVSFPVHDPHLALSLLVCPAWVLSHPHLITPLPSSTFRPKSYRRPSSPSCPRPCPQTCAGHGHKTLHSLLTPVPDLPTRPRLFVRSHFTTARLETLPSVRPSVRRLACGPPIQFLPRL</sequence>
<name>A0AAI9U9M6_9PEZI</name>
<keyword evidence="2" id="KW-1185">Reference proteome</keyword>
<proteinExistence type="predicted"/>
<dbReference type="AlphaFoldDB" id="A0AAI9U9M6"/>
<dbReference type="Proteomes" id="UP001239213">
    <property type="component" value="Unassembled WGS sequence"/>
</dbReference>
<dbReference type="EMBL" id="MPDP01000292">
    <property type="protein sequence ID" value="KAK1454307.1"/>
    <property type="molecule type" value="Genomic_DNA"/>
</dbReference>